<accession>A0A0F8UYZ5</accession>
<protein>
    <submittedName>
        <fullName evidence="2">Uncharacterized protein</fullName>
    </submittedName>
</protein>
<dbReference type="Proteomes" id="UP000034291">
    <property type="component" value="Unassembled WGS sequence"/>
</dbReference>
<name>A0A0F8UYZ5_9EURO</name>
<feature type="compositionally biased region" description="Polar residues" evidence="1">
    <location>
        <begin position="430"/>
        <end position="439"/>
    </location>
</feature>
<organism evidence="2 3">
    <name type="scientific">Aspergillus rambellii</name>
    <dbReference type="NCBI Taxonomy" id="308745"/>
    <lineage>
        <taxon>Eukaryota</taxon>
        <taxon>Fungi</taxon>
        <taxon>Dikarya</taxon>
        <taxon>Ascomycota</taxon>
        <taxon>Pezizomycotina</taxon>
        <taxon>Eurotiomycetes</taxon>
        <taxon>Eurotiomycetidae</taxon>
        <taxon>Eurotiales</taxon>
        <taxon>Aspergillaceae</taxon>
        <taxon>Aspergillus</taxon>
        <taxon>Aspergillus subgen. Nidulantes</taxon>
    </lineage>
</organism>
<dbReference type="STRING" id="308745.A0A0F8UYZ5"/>
<proteinExistence type="predicted"/>
<gene>
    <name evidence="2" type="ORF">ARAM_004720</name>
</gene>
<feature type="compositionally biased region" description="Polar residues" evidence="1">
    <location>
        <begin position="559"/>
        <end position="569"/>
    </location>
</feature>
<evidence type="ECO:0000256" key="1">
    <source>
        <dbReference type="SAM" id="MobiDB-lite"/>
    </source>
</evidence>
<feature type="region of interest" description="Disordered" evidence="1">
    <location>
        <begin position="212"/>
        <end position="235"/>
    </location>
</feature>
<keyword evidence="3" id="KW-1185">Reference proteome</keyword>
<comment type="caution">
    <text evidence="2">The sequence shown here is derived from an EMBL/GenBank/DDBJ whole genome shotgun (WGS) entry which is preliminary data.</text>
</comment>
<dbReference type="OrthoDB" id="5404794at2759"/>
<evidence type="ECO:0000313" key="2">
    <source>
        <dbReference type="EMBL" id="KKK24723.1"/>
    </source>
</evidence>
<sequence>MSYNRVIQDSDDDDDPLELVPGPPDCMPVMNGDDIHFEPQDVGHGSHIGVNFDEFIQSQDAAHATMTASQQQREERWIPDVGKGGSIGTMMTEIGLAQQRLFDDDQAQFAYPEAPHLQQDTTVVYGQDPNLGVGPDQGGFVQETNTFPQPAPSDDWSQSAPSYNIFESSLRTSSYPLDRADFLPGSEVTVRTAALQNTSPRRCASMHVAISSPHDTEPFSSVISPKASRAKSDNFSVNAVQPSPASIDELALPVAIEIPQKVEKRGRKKKQQQQVILDHDEDDELSYPKVQDPPPNKPEKRKPGRPPKTPQSVPLPSRKEDGATLGEANSTIDGSIGTSIPSPQIIVDESNTKSHPPIAVLAATEGPSIEILATTPTRETKKKKLKRGKTTSAVLTKTYESDVEDDVIWVDERPVMLSAHMDQQPALNLPETTNSNQRNEQGPAPEPAPAPKKRGRKRKQTSEQLDEETNTTNQHQEQPIILQEADAEHPLENTNTNTTTSTGLSIVFESTSKPTDPETLEPPFITSTNPRESTEPSQPPETPKKSAGPQTPLGKGPRQQHSPISSTTKVPYRVGLSKRARIAPLLKIIKR</sequence>
<feature type="compositionally biased region" description="Low complexity" evidence="1">
    <location>
        <begin position="493"/>
        <end position="502"/>
    </location>
</feature>
<dbReference type="AlphaFoldDB" id="A0A0F8UYZ5"/>
<feature type="region of interest" description="Disordered" evidence="1">
    <location>
        <begin position="262"/>
        <end position="352"/>
    </location>
</feature>
<reference evidence="2 3" key="1">
    <citation type="submission" date="2015-02" db="EMBL/GenBank/DDBJ databases">
        <title>Draft Genome Sequences of Two Closely-Related Aflatoxigenic Aspergillus Species Obtained from the Cote d'Ivoire.</title>
        <authorList>
            <person name="Moore G.G."/>
            <person name="Beltz S.B."/>
            <person name="Mack B.M."/>
        </authorList>
    </citation>
    <scope>NUCLEOTIDE SEQUENCE [LARGE SCALE GENOMIC DNA]</scope>
    <source>
        <strain evidence="2 3">SRRC1468</strain>
    </source>
</reference>
<dbReference type="EMBL" id="JZBS01000932">
    <property type="protein sequence ID" value="KKK24723.1"/>
    <property type="molecule type" value="Genomic_DNA"/>
</dbReference>
<feature type="compositionally biased region" description="Polar residues" evidence="1">
    <location>
        <begin position="327"/>
        <end position="342"/>
    </location>
</feature>
<evidence type="ECO:0000313" key="3">
    <source>
        <dbReference type="Proteomes" id="UP000034291"/>
    </source>
</evidence>
<feature type="region of interest" description="Disordered" evidence="1">
    <location>
        <begin position="419"/>
        <end position="577"/>
    </location>
</feature>